<keyword evidence="3" id="KW-1185">Reference proteome</keyword>
<proteinExistence type="predicted"/>
<name>A0ABM6WTJ4_9RHOB</name>
<gene>
    <name evidence="2" type="ORF">DPM13_15210</name>
</gene>
<evidence type="ECO:0000259" key="1">
    <source>
        <dbReference type="Pfam" id="PF12696"/>
    </source>
</evidence>
<evidence type="ECO:0000313" key="3">
    <source>
        <dbReference type="Proteomes" id="UP000249922"/>
    </source>
</evidence>
<reference evidence="2 3" key="1">
    <citation type="submission" date="2018-06" db="EMBL/GenBank/DDBJ databases">
        <title>Complete genome sequence of Paracoccus mutanolyticus strain RSP-02 isolated from cellulosic waste.</title>
        <authorList>
            <person name="Amrutha R.N."/>
            <person name="Shrivastav A."/>
            <person name="Buddana S.K."/>
            <person name="Deshpande U."/>
            <person name="Prakasham R.S."/>
        </authorList>
    </citation>
    <scope>NUCLEOTIDE SEQUENCE [LARGE SCALE GENOMIC DNA]</scope>
    <source>
        <strain evidence="2 3">RSP-02</strain>
    </source>
</reference>
<dbReference type="EMBL" id="CP030239">
    <property type="protein sequence ID" value="AWX93900.1"/>
    <property type="molecule type" value="Genomic_DNA"/>
</dbReference>
<protein>
    <recommendedName>
        <fullName evidence="1">TraD/TraG TraM recognition site domain-containing protein</fullName>
    </recommendedName>
</protein>
<dbReference type="RefSeq" id="WP_112888322.1">
    <property type="nucleotide sequence ID" value="NZ_CP030239.1"/>
</dbReference>
<organism evidence="2 3">
    <name type="scientific">Paracoccus mutanolyticus</name>
    <dbReference type="NCBI Taxonomy" id="1499308"/>
    <lineage>
        <taxon>Bacteria</taxon>
        <taxon>Pseudomonadati</taxon>
        <taxon>Pseudomonadota</taxon>
        <taxon>Alphaproteobacteria</taxon>
        <taxon>Rhodobacterales</taxon>
        <taxon>Paracoccaceae</taxon>
        <taxon>Paracoccus</taxon>
    </lineage>
</organism>
<dbReference type="InterPro" id="IPR036661">
    <property type="entry name" value="Luciferase-like_sf"/>
</dbReference>
<dbReference type="InterPro" id="IPR032689">
    <property type="entry name" value="TraG-D_C"/>
</dbReference>
<accession>A0ABM6WTJ4</accession>
<evidence type="ECO:0000313" key="2">
    <source>
        <dbReference type="EMBL" id="AWX93900.1"/>
    </source>
</evidence>
<feature type="domain" description="TraD/TraG TraM recognition site" evidence="1">
    <location>
        <begin position="43"/>
        <end position="99"/>
    </location>
</feature>
<dbReference type="Proteomes" id="UP000249922">
    <property type="component" value="Chromosome"/>
</dbReference>
<sequence>MGAVLYAGLGRRSWRWVSMLSTRLDRRTELETLLHQVQNGPGIESAAGIKLYLAPNDKKTAEEVSASLGKTTKLSVSDSLSRAMVSRRSRSSTVVDRLLTFGSPDEVVEKLHQFRDETGPFNHLIYAGHDGRAPLDGVDGRESLPTLRLMGSS</sequence>
<dbReference type="Pfam" id="PF12696">
    <property type="entry name" value="TraG-D_C"/>
    <property type="match status" value="1"/>
</dbReference>
<dbReference type="Gene3D" id="3.20.20.30">
    <property type="entry name" value="Luciferase-like domain"/>
    <property type="match status" value="1"/>
</dbReference>